<dbReference type="AlphaFoldDB" id="A0AAW1IVU8"/>
<proteinExistence type="predicted"/>
<comment type="caution">
    <text evidence="2">The sequence shown here is derived from an EMBL/GenBank/DDBJ whole genome shotgun (WGS) entry which is preliminary data.</text>
</comment>
<sequence length="154" mass="18144">MYTYIWLPINIQASSEDKTEEDKDRFSEEIEQESGHKASYSKHDISNDNDRRIISFAAEFDLTVVSTKFQHKEIYKGTWLALNKKYVNQIDRVQHTKNVIDVQSYQGTEADTDHFLVIATFKQSQNKKRKRDTRKYHQIKMTGLQEPEPDEGKI</sequence>
<evidence type="ECO:0000313" key="2">
    <source>
        <dbReference type="EMBL" id="KAK9694149.1"/>
    </source>
</evidence>
<gene>
    <name evidence="2" type="ORF">QE152_g33725</name>
</gene>
<evidence type="ECO:0000256" key="1">
    <source>
        <dbReference type="SAM" id="MobiDB-lite"/>
    </source>
</evidence>
<feature type="region of interest" description="Disordered" evidence="1">
    <location>
        <begin position="127"/>
        <end position="154"/>
    </location>
</feature>
<feature type="compositionally biased region" description="Basic residues" evidence="1">
    <location>
        <begin position="127"/>
        <end position="138"/>
    </location>
</feature>
<feature type="region of interest" description="Disordered" evidence="1">
    <location>
        <begin position="16"/>
        <end position="43"/>
    </location>
</feature>
<accession>A0AAW1IVU8</accession>
<organism evidence="2 3">
    <name type="scientific">Popillia japonica</name>
    <name type="common">Japanese beetle</name>
    <dbReference type="NCBI Taxonomy" id="7064"/>
    <lineage>
        <taxon>Eukaryota</taxon>
        <taxon>Metazoa</taxon>
        <taxon>Ecdysozoa</taxon>
        <taxon>Arthropoda</taxon>
        <taxon>Hexapoda</taxon>
        <taxon>Insecta</taxon>
        <taxon>Pterygota</taxon>
        <taxon>Neoptera</taxon>
        <taxon>Endopterygota</taxon>
        <taxon>Coleoptera</taxon>
        <taxon>Polyphaga</taxon>
        <taxon>Scarabaeiformia</taxon>
        <taxon>Scarabaeidae</taxon>
        <taxon>Rutelinae</taxon>
        <taxon>Popillia</taxon>
    </lineage>
</organism>
<reference evidence="2 3" key="1">
    <citation type="journal article" date="2024" name="BMC Genomics">
        <title>De novo assembly and annotation of Popillia japonica's genome with initial clues to its potential as an invasive pest.</title>
        <authorList>
            <person name="Cucini C."/>
            <person name="Boschi S."/>
            <person name="Funari R."/>
            <person name="Cardaioli E."/>
            <person name="Iannotti N."/>
            <person name="Marturano G."/>
            <person name="Paoli F."/>
            <person name="Bruttini M."/>
            <person name="Carapelli A."/>
            <person name="Frati F."/>
            <person name="Nardi F."/>
        </authorList>
    </citation>
    <scope>NUCLEOTIDE SEQUENCE [LARGE SCALE GENOMIC DNA]</scope>
    <source>
        <strain evidence="2">DMR45628</strain>
    </source>
</reference>
<protein>
    <submittedName>
        <fullName evidence="2">Uncharacterized protein</fullName>
    </submittedName>
</protein>
<dbReference type="EMBL" id="JASPKY010000520">
    <property type="protein sequence ID" value="KAK9694149.1"/>
    <property type="molecule type" value="Genomic_DNA"/>
</dbReference>
<keyword evidence="3" id="KW-1185">Reference proteome</keyword>
<name>A0AAW1IVU8_POPJA</name>
<evidence type="ECO:0000313" key="3">
    <source>
        <dbReference type="Proteomes" id="UP001458880"/>
    </source>
</evidence>
<dbReference type="Proteomes" id="UP001458880">
    <property type="component" value="Unassembled WGS sequence"/>
</dbReference>